<dbReference type="Pfam" id="PF02641">
    <property type="entry name" value="DUF190"/>
    <property type="match status" value="1"/>
</dbReference>
<keyword evidence="3" id="KW-1185">Reference proteome</keyword>
<organism evidence="2 3">
    <name type="scientific">Amycolatopsis ultiminotia</name>
    <dbReference type="NCBI Taxonomy" id="543629"/>
    <lineage>
        <taxon>Bacteria</taxon>
        <taxon>Bacillati</taxon>
        <taxon>Actinomycetota</taxon>
        <taxon>Actinomycetes</taxon>
        <taxon>Pseudonocardiales</taxon>
        <taxon>Pseudonocardiaceae</taxon>
        <taxon>Amycolatopsis</taxon>
    </lineage>
</organism>
<evidence type="ECO:0000313" key="3">
    <source>
        <dbReference type="Proteomes" id="UP001500689"/>
    </source>
</evidence>
<name>A0ABP6XNH9_9PSEU</name>
<reference evidence="3" key="1">
    <citation type="journal article" date="2019" name="Int. J. Syst. Evol. Microbiol.">
        <title>The Global Catalogue of Microorganisms (GCM) 10K type strain sequencing project: providing services to taxonomists for standard genome sequencing and annotation.</title>
        <authorList>
            <consortium name="The Broad Institute Genomics Platform"/>
            <consortium name="The Broad Institute Genome Sequencing Center for Infectious Disease"/>
            <person name="Wu L."/>
            <person name="Ma J."/>
        </authorList>
    </citation>
    <scope>NUCLEOTIDE SEQUENCE [LARGE SCALE GENOMIC DNA]</scope>
    <source>
        <strain evidence="3">JCM 16898</strain>
    </source>
</reference>
<dbReference type="InterPro" id="IPR003793">
    <property type="entry name" value="UPF0166"/>
</dbReference>
<sequence length="126" mass="13837">MKTTKMALRLSIFVGEGDIWHHKPTYVEIVHRAHHAGLAGASVLRGVEGYGATSRIHTQHAFRLSDDLPLLIVIVDSAEKVRSFLSQLDDLGLSGPVVVDEAEMIRYAEPAPRQSHWWSASQSGPG</sequence>
<dbReference type="SUPFAM" id="SSF54913">
    <property type="entry name" value="GlnB-like"/>
    <property type="match status" value="1"/>
</dbReference>
<dbReference type="Proteomes" id="UP001500689">
    <property type="component" value="Unassembled WGS sequence"/>
</dbReference>
<comment type="similarity">
    <text evidence="1">Belongs to the UPF0166 family.</text>
</comment>
<protein>
    <submittedName>
        <fullName evidence="2">DUF190 domain-containing protein</fullName>
    </submittedName>
</protein>
<dbReference type="InterPro" id="IPR011322">
    <property type="entry name" value="N-reg_PII-like_a/b"/>
</dbReference>
<evidence type="ECO:0000313" key="2">
    <source>
        <dbReference type="EMBL" id="GAA3567505.1"/>
    </source>
</evidence>
<evidence type="ECO:0000256" key="1">
    <source>
        <dbReference type="ARBA" id="ARBA00010554"/>
    </source>
</evidence>
<dbReference type="PANTHER" id="PTHR35983">
    <property type="entry name" value="UPF0166 PROTEIN TM_0021"/>
    <property type="match status" value="1"/>
</dbReference>
<comment type="caution">
    <text evidence="2">The sequence shown here is derived from an EMBL/GenBank/DDBJ whole genome shotgun (WGS) entry which is preliminary data.</text>
</comment>
<dbReference type="EMBL" id="BAAAZN010000014">
    <property type="protein sequence ID" value="GAA3567505.1"/>
    <property type="molecule type" value="Genomic_DNA"/>
</dbReference>
<accession>A0ABP6XNH9</accession>
<dbReference type="RefSeq" id="WP_425548786.1">
    <property type="nucleotide sequence ID" value="NZ_BAAAZN010000014.1"/>
</dbReference>
<proteinExistence type="inferred from homology"/>
<dbReference type="Gene3D" id="3.30.70.120">
    <property type="match status" value="1"/>
</dbReference>
<gene>
    <name evidence="2" type="ORF">GCM10022222_59320</name>
</gene>
<dbReference type="InterPro" id="IPR015867">
    <property type="entry name" value="N-reg_PII/ATP_PRibTrfase_C"/>
</dbReference>
<dbReference type="PANTHER" id="PTHR35983:SF1">
    <property type="entry name" value="UPF0166 PROTEIN TM_0021"/>
    <property type="match status" value="1"/>
</dbReference>